<reference evidence="18 19" key="1">
    <citation type="submission" date="2019-01" db="EMBL/GenBank/DDBJ databases">
        <title>Ktedonosporobacter rubrisoli SCAWS-G2.</title>
        <authorList>
            <person name="Huang Y."/>
            <person name="Yan B."/>
        </authorList>
    </citation>
    <scope>NUCLEOTIDE SEQUENCE [LARGE SCALE GENOMIC DNA]</scope>
    <source>
        <strain evidence="18 19">SCAWS-G2</strain>
    </source>
</reference>
<evidence type="ECO:0000256" key="3">
    <source>
        <dbReference type="ARBA" id="ARBA00004496"/>
    </source>
</evidence>
<keyword evidence="8" id="KW-0808">Transferase</keyword>
<dbReference type="GO" id="GO:0000155">
    <property type="term" value="F:phosphorelay sensor kinase activity"/>
    <property type="evidence" value="ECO:0007669"/>
    <property type="project" value="InterPro"/>
</dbReference>
<evidence type="ECO:0000256" key="2">
    <source>
        <dbReference type="ARBA" id="ARBA00001966"/>
    </source>
</evidence>
<dbReference type="OrthoDB" id="165739at2"/>
<evidence type="ECO:0000313" key="18">
    <source>
        <dbReference type="EMBL" id="QBD78126.1"/>
    </source>
</evidence>
<comment type="cofactor">
    <cofactor evidence="2">
        <name>[4Fe-4S] cluster</name>
        <dbReference type="ChEBI" id="CHEBI:49883"/>
    </cofactor>
</comment>
<protein>
    <recommendedName>
        <fullName evidence="5">Oxygen sensor histidine kinase NreB</fullName>
        <ecNumber evidence="4">2.7.13.3</ecNumber>
    </recommendedName>
    <alternativeName>
        <fullName evidence="15">Nitrogen regulation protein B</fullName>
    </alternativeName>
</protein>
<dbReference type="EMBL" id="CP035758">
    <property type="protein sequence ID" value="QBD78126.1"/>
    <property type="molecule type" value="Genomic_DNA"/>
</dbReference>
<organism evidence="18 19">
    <name type="scientific">Ktedonosporobacter rubrisoli</name>
    <dbReference type="NCBI Taxonomy" id="2509675"/>
    <lineage>
        <taxon>Bacteria</taxon>
        <taxon>Bacillati</taxon>
        <taxon>Chloroflexota</taxon>
        <taxon>Ktedonobacteria</taxon>
        <taxon>Ktedonobacterales</taxon>
        <taxon>Ktedonosporobacteraceae</taxon>
        <taxon>Ktedonosporobacter</taxon>
    </lineage>
</organism>
<keyword evidence="11" id="KW-0408">Iron</keyword>
<evidence type="ECO:0000256" key="16">
    <source>
        <dbReference type="SAM" id="Phobius"/>
    </source>
</evidence>
<dbReference type="InterPro" id="IPR005467">
    <property type="entry name" value="His_kinase_dom"/>
</dbReference>
<feature type="transmembrane region" description="Helical" evidence="16">
    <location>
        <begin position="428"/>
        <end position="448"/>
    </location>
</feature>
<keyword evidence="10 18" id="KW-0418">Kinase</keyword>
<dbReference type="PRINTS" id="PR00344">
    <property type="entry name" value="BCTRLSENSOR"/>
</dbReference>
<dbReference type="GO" id="GO:0005737">
    <property type="term" value="C:cytoplasm"/>
    <property type="evidence" value="ECO:0007669"/>
    <property type="project" value="UniProtKB-SubCell"/>
</dbReference>
<dbReference type="InterPro" id="IPR003594">
    <property type="entry name" value="HATPase_dom"/>
</dbReference>
<keyword evidence="16" id="KW-0472">Membrane</keyword>
<keyword evidence="12" id="KW-0902">Two-component regulatory system</keyword>
<feature type="transmembrane region" description="Helical" evidence="16">
    <location>
        <begin position="50"/>
        <end position="69"/>
    </location>
</feature>
<accession>A0A4P6JTA3</accession>
<evidence type="ECO:0000256" key="10">
    <source>
        <dbReference type="ARBA" id="ARBA00022777"/>
    </source>
</evidence>
<dbReference type="GO" id="GO:0046872">
    <property type="term" value="F:metal ion binding"/>
    <property type="evidence" value="ECO:0007669"/>
    <property type="project" value="UniProtKB-KW"/>
</dbReference>
<feature type="transmembrane region" description="Helical" evidence="16">
    <location>
        <begin position="559"/>
        <end position="578"/>
    </location>
</feature>
<gene>
    <name evidence="18" type="ORF">EPA93_19845</name>
</gene>
<keyword evidence="6" id="KW-0004">4Fe-4S</keyword>
<dbReference type="InterPro" id="IPR050482">
    <property type="entry name" value="Sensor_HK_TwoCompSys"/>
</dbReference>
<evidence type="ECO:0000256" key="11">
    <source>
        <dbReference type="ARBA" id="ARBA00023004"/>
    </source>
</evidence>
<keyword evidence="7" id="KW-0963">Cytoplasm</keyword>
<evidence type="ECO:0000313" key="19">
    <source>
        <dbReference type="Proteomes" id="UP000290365"/>
    </source>
</evidence>
<dbReference type="KEGG" id="kbs:EPA93_19845"/>
<dbReference type="GO" id="GO:0046983">
    <property type="term" value="F:protein dimerization activity"/>
    <property type="evidence" value="ECO:0007669"/>
    <property type="project" value="InterPro"/>
</dbReference>
<dbReference type="Gene3D" id="1.20.5.1930">
    <property type="match status" value="1"/>
</dbReference>
<keyword evidence="9" id="KW-0479">Metal-binding</keyword>
<evidence type="ECO:0000256" key="13">
    <source>
        <dbReference type="ARBA" id="ARBA00023014"/>
    </source>
</evidence>
<evidence type="ECO:0000256" key="8">
    <source>
        <dbReference type="ARBA" id="ARBA00022679"/>
    </source>
</evidence>
<dbReference type="PANTHER" id="PTHR24421:SF61">
    <property type="entry name" value="OXYGEN SENSOR HISTIDINE KINASE NREB"/>
    <property type="match status" value="1"/>
</dbReference>
<keyword evidence="16" id="KW-0812">Transmembrane</keyword>
<dbReference type="SMART" id="SM00387">
    <property type="entry name" value="HATPase_c"/>
    <property type="match status" value="1"/>
</dbReference>
<evidence type="ECO:0000259" key="17">
    <source>
        <dbReference type="PROSITE" id="PS50109"/>
    </source>
</evidence>
<keyword evidence="16" id="KW-1133">Transmembrane helix</keyword>
<evidence type="ECO:0000256" key="4">
    <source>
        <dbReference type="ARBA" id="ARBA00012438"/>
    </source>
</evidence>
<keyword evidence="19" id="KW-1185">Reference proteome</keyword>
<dbReference type="Gene3D" id="3.30.565.10">
    <property type="entry name" value="Histidine kinase-like ATPase, C-terminal domain"/>
    <property type="match status" value="1"/>
</dbReference>
<comment type="catalytic activity">
    <reaction evidence="1">
        <text>ATP + protein L-histidine = ADP + protein N-phospho-L-histidine.</text>
        <dbReference type="EC" id="2.7.13.3"/>
    </reaction>
</comment>
<comment type="subcellular location">
    <subcellularLocation>
        <location evidence="3">Cytoplasm</location>
    </subcellularLocation>
</comment>
<evidence type="ECO:0000256" key="12">
    <source>
        <dbReference type="ARBA" id="ARBA00023012"/>
    </source>
</evidence>
<feature type="transmembrane region" description="Helical" evidence="16">
    <location>
        <begin position="402"/>
        <end position="422"/>
    </location>
</feature>
<dbReference type="Proteomes" id="UP000290365">
    <property type="component" value="Chromosome"/>
</dbReference>
<dbReference type="InterPro" id="IPR036890">
    <property type="entry name" value="HATPase_C_sf"/>
</dbReference>
<evidence type="ECO:0000256" key="15">
    <source>
        <dbReference type="ARBA" id="ARBA00030800"/>
    </source>
</evidence>
<feature type="transmembrane region" description="Helical" evidence="16">
    <location>
        <begin position="590"/>
        <end position="609"/>
    </location>
</feature>
<evidence type="ECO:0000256" key="5">
    <source>
        <dbReference type="ARBA" id="ARBA00017322"/>
    </source>
</evidence>
<dbReference type="InterPro" id="IPR011712">
    <property type="entry name" value="Sig_transdc_His_kin_sub3_dim/P"/>
</dbReference>
<dbReference type="GO" id="GO:0016020">
    <property type="term" value="C:membrane"/>
    <property type="evidence" value="ECO:0007669"/>
    <property type="project" value="InterPro"/>
</dbReference>
<dbReference type="SUPFAM" id="SSF55874">
    <property type="entry name" value="ATPase domain of HSP90 chaperone/DNA topoisomerase II/histidine kinase"/>
    <property type="match status" value="1"/>
</dbReference>
<feature type="transmembrane region" description="Helical" evidence="16">
    <location>
        <begin position="507"/>
        <end position="528"/>
    </location>
</feature>
<dbReference type="AlphaFoldDB" id="A0A4P6JTA3"/>
<evidence type="ECO:0000256" key="6">
    <source>
        <dbReference type="ARBA" id="ARBA00022485"/>
    </source>
</evidence>
<evidence type="ECO:0000256" key="1">
    <source>
        <dbReference type="ARBA" id="ARBA00000085"/>
    </source>
</evidence>
<keyword evidence="13" id="KW-0411">Iron-sulfur</keyword>
<dbReference type="GO" id="GO:0051539">
    <property type="term" value="F:4 iron, 4 sulfur cluster binding"/>
    <property type="evidence" value="ECO:0007669"/>
    <property type="project" value="UniProtKB-KW"/>
</dbReference>
<feature type="transmembrane region" description="Helical" evidence="16">
    <location>
        <begin position="81"/>
        <end position="102"/>
    </location>
</feature>
<dbReference type="PROSITE" id="PS50109">
    <property type="entry name" value="HIS_KIN"/>
    <property type="match status" value="1"/>
</dbReference>
<comment type="function">
    <text evidence="14">Member of the two-component regulatory system NreB/NreC involved in the control of dissimilatory nitrate/nitrite reduction in response to oxygen. NreB functions as a direct oxygen sensor histidine kinase which is autophosphorylated, in the absence of oxygen, probably at the conserved histidine residue, and transfers its phosphate group probably to a conserved aspartate residue of NreC. NreB/NreC activates the expression of the nitrate (narGHJI) and nitrite (nir) reductase operons, as well as the putative nitrate transporter gene narT.</text>
</comment>
<feature type="domain" description="Histidine kinase" evidence="17">
    <location>
        <begin position="178"/>
        <end position="370"/>
    </location>
</feature>
<dbReference type="PANTHER" id="PTHR24421">
    <property type="entry name" value="NITRATE/NITRITE SENSOR PROTEIN NARX-RELATED"/>
    <property type="match status" value="1"/>
</dbReference>
<evidence type="ECO:0000256" key="7">
    <source>
        <dbReference type="ARBA" id="ARBA00022490"/>
    </source>
</evidence>
<evidence type="ECO:0000256" key="14">
    <source>
        <dbReference type="ARBA" id="ARBA00024827"/>
    </source>
</evidence>
<dbReference type="EC" id="2.7.13.3" evidence="4"/>
<dbReference type="Pfam" id="PF02518">
    <property type="entry name" value="HATPase_c"/>
    <property type="match status" value="1"/>
</dbReference>
<dbReference type="CDD" id="cd16917">
    <property type="entry name" value="HATPase_UhpB-NarQ-NarX-like"/>
    <property type="match status" value="1"/>
</dbReference>
<dbReference type="Pfam" id="PF07730">
    <property type="entry name" value="HisKA_3"/>
    <property type="match status" value="1"/>
</dbReference>
<name>A0A4P6JTA3_KTERU</name>
<dbReference type="InterPro" id="IPR004358">
    <property type="entry name" value="Sig_transdc_His_kin-like_C"/>
</dbReference>
<evidence type="ECO:0000256" key="9">
    <source>
        <dbReference type="ARBA" id="ARBA00022723"/>
    </source>
</evidence>
<feature type="transmembrane region" description="Helical" evidence="16">
    <location>
        <begin position="482"/>
        <end position="501"/>
    </location>
</feature>
<sequence>MLTLSFIYTFIHSLKDAMRILPSGEKDMRRLLAPPQGVIETYKSGLTLQLFLSHALAGGCAVVVFSALAHTRLSQINQITLIMLAAGLSGLLLTSNIQYNLYVLTLTLARFAQGLPAEVQLISWRWPLMILFTHCQALSGRLKEYSRQTHLANELREQALHQASEAAAQAERNRIARELHDSIKQQIFSISMSAAAAKAHWNGNSQDAQDAVADILRSTKEAQVEMRALLQQLGPAPLENTSLAEALRTQAEALGFRTGAHITVDLGEMPSSDQFLPGTQETIFRIVQEAFANIARHARASNVWLKLQQQDRAISVQIRDDGQGFEPSSTRPGMGLKNIRERVTPFSGSVEVESAPGKGTTLTISIPLLEKLQTAHEEEQNTFETRKAIEQTVWGIQLGENAIPIAFMLFALSITVTFLPRLPSPSNILAGTEIGVFTCLMTALYACIQAHTSLTRVRVNLGSNNVETLNLQRRKYRLYNRFLRLSIVCIWYFFLYEKLWLISPFSWWILFGISIILGILLIAVIIIYRRIVNRYYGQLSQSELDWNLARRRDEIRKHWRTLVIIGAIFFLLNSDSLLSSSGTRNVGTNIGAALLIIYAISNLTSHFQIKHWNDLRSRKS</sequence>
<proteinExistence type="predicted"/>